<proteinExistence type="inferred from homology"/>
<accession>A0A2N1PPQ7</accession>
<dbReference type="Gene3D" id="3.40.50.2300">
    <property type="match status" value="2"/>
</dbReference>
<dbReference type="Pfam" id="PF02608">
    <property type="entry name" value="Bmp"/>
    <property type="match status" value="1"/>
</dbReference>
<gene>
    <name evidence="8" type="ORF">CVV64_10155</name>
</gene>
<comment type="caution">
    <text evidence="8">The sequence shown here is derived from an EMBL/GenBank/DDBJ whole genome shotgun (WGS) entry which is preliminary data.</text>
</comment>
<evidence type="ECO:0000256" key="5">
    <source>
        <dbReference type="ARBA" id="ARBA00023136"/>
    </source>
</evidence>
<dbReference type="GO" id="GO:0005886">
    <property type="term" value="C:plasma membrane"/>
    <property type="evidence" value="ECO:0007669"/>
    <property type="project" value="UniProtKB-SubCell"/>
</dbReference>
<name>A0A2N1PPQ7_9BACT</name>
<organism evidence="8 9">
    <name type="scientific">Candidatus Wallbacteria bacterium HGW-Wallbacteria-1</name>
    <dbReference type="NCBI Taxonomy" id="2013854"/>
    <lineage>
        <taxon>Bacteria</taxon>
        <taxon>Candidatus Walliibacteriota</taxon>
    </lineage>
</organism>
<keyword evidence="6" id="KW-0449">Lipoprotein</keyword>
<protein>
    <recommendedName>
        <fullName evidence="7">ABC transporter substrate-binding protein PnrA-like domain-containing protein</fullName>
    </recommendedName>
</protein>
<sequence>MRKILAGMIILIVLAFGTVVLAAEGSSASSLLRGGVLFFMPVGEAVDNPFILNAETGISTAAKAFPNIPMARIYPYSTDHIHEYVKFAAQRGNNIMVGIGAYYAAAFEKIADIFPDKHFIVIEGQSDRPNIKSILFDNYEAGFLAGIAAAISTENNRVGFIGAAPVQPVMDFKKGFQDAVKKYNPKAIVNYRYAAVDYSGFSMVEKGFELAGQLYGQGCDTLFAAAGATGKGVIDAARTYRKYAIGVDSNQDGIAKGFVVTSVIKKVDTAIVNLIQSISTGTFTRDDEVYHIGNVGLTLTDFAFSRNRLGKEKIDRIRDAMFDLKRLHRDSLASEIRGK</sequence>
<reference evidence="8 9" key="1">
    <citation type="journal article" date="2017" name="ISME J.">
        <title>Potential for microbial H2 and metal transformations associated with novel bacteria and archaea in deep terrestrial subsurface sediments.</title>
        <authorList>
            <person name="Hernsdorf A.W."/>
            <person name="Amano Y."/>
            <person name="Miyakawa K."/>
            <person name="Ise K."/>
            <person name="Suzuki Y."/>
            <person name="Anantharaman K."/>
            <person name="Probst A."/>
            <person name="Burstein D."/>
            <person name="Thomas B.C."/>
            <person name="Banfield J.F."/>
        </authorList>
    </citation>
    <scope>NUCLEOTIDE SEQUENCE [LARGE SCALE GENOMIC DNA]</scope>
    <source>
        <strain evidence="8">HGW-Wallbacteria-1</strain>
    </source>
</reference>
<dbReference type="SUPFAM" id="SSF53822">
    <property type="entry name" value="Periplasmic binding protein-like I"/>
    <property type="match status" value="1"/>
</dbReference>
<comment type="subcellular location">
    <subcellularLocation>
        <location evidence="1">Cell membrane</location>
        <topology evidence="1">Lipid-anchor</topology>
    </subcellularLocation>
</comment>
<keyword evidence="3" id="KW-1003">Cell membrane</keyword>
<evidence type="ECO:0000256" key="3">
    <source>
        <dbReference type="ARBA" id="ARBA00022475"/>
    </source>
</evidence>
<comment type="similarity">
    <text evidence="2">Belongs to the BMP lipoprotein family.</text>
</comment>
<dbReference type="EMBL" id="PGXC01000006">
    <property type="protein sequence ID" value="PKK90320.1"/>
    <property type="molecule type" value="Genomic_DNA"/>
</dbReference>
<evidence type="ECO:0000256" key="1">
    <source>
        <dbReference type="ARBA" id="ARBA00004193"/>
    </source>
</evidence>
<keyword evidence="4" id="KW-0732">Signal</keyword>
<evidence type="ECO:0000256" key="6">
    <source>
        <dbReference type="ARBA" id="ARBA00023288"/>
    </source>
</evidence>
<evidence type="ECO:0000256" key="4">
    <source>
        <dbReference type="ARBA" id="ARBA00022729"/>
    </source>
</evidence>
<dbReference type="Proteomes" id="UP000233256">
    <property type="component" value="Unassembled WGS sequence"/>
</dbReference>
<dbReference type="InterPro" id="IPR050957">
    <property type="entry name" value="BMP_lipoprotein"/>
</dbReference>
<dbReference type="CDD" id="cd06354">
    <property type="entry name" value="PBP1_PrnA-like"/>
    <property type="match status" value="1"/>
</dbReference>
<evidence type="ECO:0000259" key="7">
    <source>
        <dbReference type="Pfam" id="PF02608"/>
    </source>
</evidence>
<evidence type="ECO:0000256" key="2">
    <source>
        <dbReference type="ARBA" id="ARBA00008610"/>
    </source>
</evidence>
<dbReference type="InterPro" id="IPR028082">
    <property type="entry name" value="Peripla_BP_I"/>
</dbReference>
<keyword evidence="5" id="KW-0472">Membrane</keyword>
<evidence type="ECO:0000313" key="8">
    <source>
        <dbReference type="EMBL" id="PKK90320.1"/>
    </source>
</evidence>
<evidence type="ECO:0000313" key="9">
    <source>
        <dbReference type="Proteomes" id="UP000233256"/>
    </source>
</evidence>
<dbReference type="PANTHER" id="PTHR34296:SF2">
    <property type="entry name" value="ABC TRANSPORTER GUANOSINE-BINDING PROTEIN NUPN"/>
    <property type="match status" value="1"/>
</dbReference>
<feature type="domain" description="ABC transporter substrate-binding protein PnrA-like" evidence="7">
    <location>
        <begin position="42"/>
        <end position="283"/>
    </location>
</feature>
<dbReference type="InterPro" id="IPR003760">
    <property type="entry name" value="PnrA-like"/>
</dbReference>
<dbReference type="PANTHER" id="PTHR34296">
    <property type="entry name" value="TRANSCRIPTIONAL ACTIVATOR PROTEIN MED"/>
    <property type="match status" value="1"/>
</dbReference>
<dbReference type="AlphaFoldDB" id="A0A2N1PPQ7"/>